<feature type="compositionally biased region" description="Basic residues" evidence="12">
    <location>
        <begin position="769"/>
        <end position="781"/>
    </location>
</feature>
<dbReference type="GO" id="GO:0005524">
    <property type="term" value="F:ATP binding"/>
    <property type="evidence" value="ECO:0007669"/>
    <property type="project" value="UniProtKB-KW"/>
</dbReference>
<comment type="subcellular location">
    <subcellularLocation>
        <location evidence="1">Nucleus</location>
    </subcellularLocation>
</comment>
<proteinExistence type="inferred from homology"/>
<evidence type="ECO:0000256" key="11">
    <source>
        <dbReference type="ARBA" id="ARBA00034808"/>
    </source>
</evidence>
<keyword evidence="8" id="KW-0413">Isomerase</keyword>
<evidence type="ECO:0000256" key="5">
    <source>
        <dbReference type="ARBA" id="ARBA00022806"/>
    </source>
</evidence>
<sequence length="1074" mass="117385">MIDISDGSSSSISPSLKRNSSEPSIVLGPSPPPPKRPRRDVSYNKENIGQDGKKDTKGKGRALPLSQAPTVIDIDDEPQQPVQIGGGGFPFDMRIASPSPLPYQSKSSTTLGLSHSKSPVPSDEARSLIAHCERLKFPIMQEILDYYQKKTTEGVDIDTLHKINQLLDDRIADLKSAPLSGPDVAPLPQPSVVPDGMDGQSDDEYWGQLEEFDIAMAESHPPPQRPEVTMVNPPMQVGTSSAPFPTQSSTLVSRTPTPVNTKLTTKLTNSPHYPILQETLNNVFKLQSFRKNQLEAVIACMDGRDVFVLMPTGGGKSLCYQLPAVCSSMLKNQVTIVVTPLLALMADQVTQLRSRFNINAHAWSDSSINFGHLSSGSIPIIYVTPEKLKESGYARSTLRMLAAKSLIGRFVIDEAHCISTWGQDFRDAYASLGELRDLYPDVPIIALTATANQTTVNDIITQLKLHNDVVRLTQSFNRPNLSYTVIEKKSGFKNEIVDALGNRFRNQSGVIYCRARQTCESFAQFLRDKGIRAGHYHAGMEPDDRKQASDDWMEGRVKVIVATIAFGMGIDKADDFGHKDFTATQDMINKDEKTDLESKQRQIAAAKEIYAYARNRSTCRRKQVLHHFEEPFQEEECQKTCDVCKDPLELINEDATDIARAVLKILSHATRQNAHLAQGTIVAALRGSANRDVLQKGADKLEGYSLAKGVDADLIELTIKELMYIEVLQMHSVQNKFSGYHNEYITLGPTAGLFLKELDNKPFVLGWRPKTRKGQKGRKGTTRADANTPSAGPSSATMKSATSKRKGKGKATEIFDDPIEDDMYVSDDNGASLVPAPPTRSKSNLNPGTSFSISAPPPASRTASRNGNAVDEGTSSFPRPAARVVPVTAADVHDPAVLYAKLMALREQLVKENHLSSPEDVLSHPTIELLSLMPPKDYADFMHLITSDRVNHFQELEEDAALTAQTKWILYGQSFLSLCIEHTTGSSRTAAEPKTGAENQRKVKRGGIDLQSSDYAYRPPGGSASSSLRLPASGTGASTLVTTPIPSSFVPPAPSISVSVPPKSIGGGKKFKPK</sequence>
<feature type="domain" description="Helicase C-terminal" evidence="14">
    <location>
        <begin position="496"/>
        <end position="666"/>
    </location>
</feature>
<keyword evidence="9" id="KW-0539">Nucleus</keyword>
<feature type="domain" description="Helicase ATP-binding" evidence="13">
    <location>
        <begin position="297"/>
        <end position="469"/>
    </location>
</feature>
<reference evidence="15 16" key="1">
    <citation type="submission" date="2019-01" db="EMBL/GenBank/DDBJ databases">
        <title>Draft genome sequence of Psathyrella aberdarensis IHI B618.</title>
        <authorList>
            <person name="Buettner E."/>
            <person name="Kellner H."/>
        </authorList>
    </citation>
    <scope>NUCLEOTIDE SEQUENCE [LARGE SCALE GENOMIC DNA]</scope>
    <source>
        <strain evidence="15 16">IHI B618</strain>
    </source>
</reference>
<keyword evidence="3" id="KW-0547">Nucleotide-binding</keyword>
<evidence type="ECO:0000256" key="10">
    <source>
        <dbReference type="ARBA" id="ARBA00034617"/>
    </source>
</evidence>
<dbReference type="GO" id="GO:0005634">
    <property type="term" value="C:nucleus"/>
    <property type="evidence" value="ECO:0007669"/>
    <property type="project" value="UniProtKB-SubCell"/>
</dbReference>
<dbReference type="PROSITE" id="PS00690">
    <property type="entry name" value="DEAH_ATP_HELICASE"/>
    <property type="match status" value="1"/>
</dbReference>
<dbReference type="AlphaFoldDB" id="A0A4Q2DV09"/>
<evidence type="ECO:0000256" key="1">
    <source>
        <dbReference type="ARBA" id="ARBA00004123"/>
    </source>
</evidence>
<dbReference type="SMART" id="SM00490">
    <property type="entry name" value="HELICc"/>
    <property type="match status" value="1"/>
</dbReference>
<dbReference type="Pfam" id="PF09382">
    <property type="entry name" value="RQC"/>
    <property type="match status" value="1"/>
</dbReference>
<evidence type="ECO:0000256" key="9">
    <source>
        <dbReference type="ARBA" id="ARBA00023242"/>
    </source>
</evidence>
<dbReference type="CDD" id="cd17920">
    <property type="entry name" value="DEXHc_RecQ"/>
    <property type="match status" value="1"/>
</dbReference>
<dbReference type="GO" id="GO:0006260">
    <property type="term" value="P:DNA replication"/>
    <property type="evidence" value="ECO:0007669"/>
    <property type="project" value="InterPro"/>
</dbReference>
<dbReference type="SMART" id="SM00487">
    <property type="entry name" value="DEXDc"/>
    <property type="match status" value="1"/>
</dbReference>
<feature type="region of interest" description="Disordered" evidence="12">
    <location>
        <begin position="239"/>
        <end position="260"/>
    </location>
</feature>
<dbReference type="Gene3D" id="1.10.10.10">
    <property type="entry name" value="Winged helix-like DNA-binding domain superfamily/Winged helix DNA-binding domain"/>
    <property type="match status" value="1"/>
</dbReference>
<feature type="region of interest" description="Disordered" evidence="12">
    <location>
        <begin position="767"/>
        <end position="878"/>
    </location>
</feature>
<dbReference type="InterPro" id="IPR004589">
    <property type="entry name" value="DNA_helicase_ATP-dep_RecQ"/>
</dbReference>
<evidence type="ECO:0000256" key="8">
    <source>
        <dbReference type="ARBA" id="ARBA00023235"/>
    </source>
</evidence>
<dbReference type="GO" id="GO:0043138">
    <property type="term" value="F:3'-5' DNA helicase activity"/>
    <property type="evidence" value="ECO:0007669"/>
    <property type="project" value="UniProtKB-EC"/>
</dbReference>
<dbReference type="Pfam" id="PF16124">
    <property type="entry name" value="RecQ_Zn_bind"/>
    <property type="match status" value="1"/>
</dbReference>
<evidence type="ECO:0000256" key="3">
    <source>
        <dbReference type="ARBA" id="ARBA00022741"/>
    </source>
</evidence>
<comment type="similarity">
    <text evidence="2">Belongs to the helicase family. RecQ subfamily.</text>
</comment>
<dbReference type="PROSITE" id="PS51194">
    <property type="entry name" value="HELICASE_CTER"/>
    <property type="match status" value="1"/>
</dbReference>
<dbReference type="GO" id="GO:0003677">
    <property type="term" value="F:DNA binding"/>
    <property type="evidence" value="ECO:0007669"/>
    <property type="project" value="UniProtKB-KW"/>
</dbReference>
<keyword evidence="5" id="KW-0347">Helicase</keyword>
<evidence type="ECO:0000259" key="13">
    <source>
        <dbReference type="PROSITE" id="PS51192"/>
    </source>
</evidence>
<keyword evidence="6" id="KW-0067">ATP-binding</keyword>
<dbReference type="EC" id="5.6.2.4" evidence="11"/>
<dbReference type="OrthoDB" id="10261556at2759"/>
<dbReference type="EMBL" id="SDEE01000023">
    <property type="protein sequence ID" value="RXW24247.1"/>
    <property type="molecule type" value="Genomic_DNA"/>
</dbReference>
<evidence type="ECO:0000313" key="16">
    <source>
        <dbReference type="Proteomes" id="UP000290288"/>
    </source>
</evidence>
<dbReference type="InterPro" id="IPR011545">
    <property type="entry name" value="DEAD/DEAH_box_helicase_dom"/>
</dbReference>
<protein>
    <recommendedName>
        <fullName evidence="11">DNA 3'-5' helicase</fullName>
        <ecNumber evidence="11">5.6.2.4</ecNumber>
    </recommendedName>
</protein>
<evidence type="ECO:0000256" key="7">
    <source>
        <dbReference type="ARBA" id="ARBA00023125"/>
    </source>
</evidence>
<feature type="compositionally biased region" description="Polar residues" evidence="12">
    <location>
        <begin position="861"/>
        <end position="877"/>
    </location>
</feature>
<dbReference type="GO" id="GO:0005737">
    <property type="term" value="C:cytoplasm"/>
    <property type="evidence" value="ECO:0007669"/>
    <property type="project" value="TreeGrafter"/>
</dbReference>
<dbReference type="Gene3D" id="3.40.50.300">
    <property type="entry name" value="P-loop containing nucleotide triphosphate hydrolases"/>
    <property type="match status" value="2"/>
</dbReference>
<dbReference type="Proteomes" id="UP000290288">
    <property type="component" value="Unassembled WGS sequence"/>
</dbReference>
<evidence type="ECO:0000313" key="15">
    <source>
        <dbReference type="EMBL" id="RXW24247.1"/>
    </source>
</evidence>
<dbReference type="InterPro" id="IPR036390">
    <property type="entry name" value="WH_DNA-bd_sf"/>
</dbReference>
<feature type="compositionally biased region" description="Polar residues" evidence="12">
    <location>
        <begin position="840"/>
        <end position="853"/>
    </location>
</feature>
<accession>A0A4Q2DV09</accession>
<feature type="region of interest" description="Disordered" evidence="12">
    <location>
        <begin position="95"/>
        <end position="122"/>
    </location>
</feature>
<feature type="compositionally biased region" description="Polar residues" evidence="12">
    <location>
        <begin position="784"/>
        <end position="801"/>
    </location>
</feature>
<dbReference type="GO" id="GO:0016787">
    <property type="term" value="F:hydrolase activity"/>
    <property type="evidence" value="ECO:0007669"/>
    <property type="project" value="UniProtKB-KW"/>
</dbReference>
<evidence type="ECO:0000256" key="2">
    <source>
        <dbReference type="ARBA" id="ARBA00005446"/>
    </source>
</evidence>
<feature type="compositionally biased region" description="Low complexity" evidence="12">
    <location>
        <begin position="1055"/>
        <end position="1064"/>
    </location>
</feature>
<comment type="catalytic activity">
    <reaction evidence="10">
        <text>Couples ATP hydrolysis with the unwinding of duplex DNA by translocating in the 3'-5' direction.</text>
        <dbReference type="EC" id="5.6.2.4"/>
    </reaction>
</comment>
<name>A0A4Q2DV09_9AGAR</name>
<dbReference type="GO" id="GO:0005694">
    <property type="term" value="C:chromosome"/>
    <property type="evidence" value="ECO:0007669"/>
    <property type="project" value="TreeGrafter"/>
</dbReference>
<dbReference type="Pfam" id="PF00271">
    <property type="entry name" value="Helicase_C"/>
    <property type="match status" value="1"/>
</dbReference>
<organism evidence="15 16">
    <name type="scientific">Candolleomyces aberdarensis</name>
    <dbReference type="NCBI Taxonomy" id="2316362"/>
    <lineage>
        <taxon>Eukaryota</taxon>
        <taxon>Fungi</taxon>
        <taxon>Dikarya</taxon>
        <taxon>Basidiomycota</taxon>
        <taxon>Agaricomycotina</taxon>
        <taxon>Agaricomycetes</taxon>
        <taxon>Agaricomycetidae</taxon>
        <taxon>Agaricales</taxon>
        <taxon>Agaricineae</taxon>
        <taxon>Psathyrellaceae</taxon>
        <taxon>Candolleomyces</taxon>
    </lineage>
</organism>
<dbReference type="FunFam" id="3.40.50.300:FF:001389">
    <property type="entry name" value="ATP-dependent DNA helicase RecQ"/>
    <property type="match status" value="1"/>
</dbReference>
<keyword evidence="4" id="KW-0378">Hydrolase</keyword>
<evidence type="ECO:0000259" key="14">
    <source>
        <dbReference type="PROSITE" id="PS51194"/>
    </source>
</evidence>
<dbReference type="SMART" id="SM00956">
    <property type="entry name" value="RQC"/>
    <property type="match status" value="1"/>
</dbReference>
<keyword evidence="7" id="KW-0238">DNA-binding</keyword>
<dbReference type="GO" id="GO:0009378">
    <property type="term" value="F:four-way junction helicase activity"/>
    <property type="evidence" value="ECO:0007669"/>
    <property type="project" value="TreeGrafter"/>
</dbReference>
<dbReference type="SUPFAM" id="SSF46785">
    <property type="entry name" value="Winged helix' DNA-binding domain"/>
    <property type="match status" value="1"/>
</dbReference>
<dbReference type="InterPro" id="IPR036388">
    <property type="entry name" value="WH-like_DNA-bd_sf"/>
</dbReference>
<dbReference type="NCBIfam" id="TIGR00614">
    <property type="entry name" value="recQ_fam"/>
    <property type="match status" value="1"/>
</dbReference>
<dbReference type="SUPFAM" id="SSF52540">
    <property type="entry name" value="P-loop containing nucleoside triphosphate hydrolases"/>
    <property type="match status" value="1"/>
</dbReference>
<keyword evidence="16" id="KW-1185">Reference proteome</keyword>
<dbReference type="Pfam" id="PF00270">
    <property type="entry name" value="DEAD"/>
    <property type="match status" value="1"/>
</dbReference>
<feature type="region of interest" description="Disordered" evidence="12">
    <location>
        <begin position="1"/>
        <end position="62"/>
    </location>
</feature>
<comment type="caution">
    <text evidence="15">The sequence shown here is derived from an EMBL/GenBank/DDBJ whole genome shotgun (WGS) entry which is preliminary data.</text>
</comment>
<evidence type="ECO:0000256" key="4">
    <source>
        <dbReference type="ARBA" id="ARBA00022801"/>
    </source>
</evidence>
<dbReference type="InterPro" id="IPR001650">
    <property type="entry name" value="Helicase_C-like"/>
</dbReference>
<feature type="region of interest" description="Disordered" evidence="12">
    <location>
        <begin position="986"/>
        <end position="1074"/>
    </location>
</feature>
<dbReference type="PANTHER" id="PTHR13710:SF153">
    <property type="entry name" value="RECQ-LIKE DNA HELICASE BLM"/>
    <property type="match status" value="1"/>
</dbReference>
<dbReference type="GO" id="GO:0000724">
    <property type="term" value="P:double-strand break repair via homologous recombination"/>
    <property type="evidence" value="ECO:0007669"/>
    <property type="project" value="TreeGrafter"/>
</dbReference>
<feature type="compositionally biased region" description="Polar residues" evidence="12">
    <location>
        <begin position="102"/>
        <end position="119"/>
    </location>
</feature>
<feature type="compositionally biased region" description="Low complexity" evidence="12">
    <location>
        <begin position="1"/>
        <end position="18"/>
    </location>
</feature>
<dbReference type="PROSITE" id="PS51192">
    <property type="entry name" value="HELICASE_ATP_BIND_1"/>
    <property type="match status" value="1"/>
</dbReference>
<evidence type="ECO:0000256" key="6">
    <source>
        <dbReference type="ARBA" id="ARBA00022840"/>
    </source>
</evidence>
<evidence type="ECO:0000256" key="12">
    <source>
        <dbReference type="SAM" id="MobiDB-lite"/>
    </source>
</evidence>
<feature type="compositionally biased region" description="Acidic residues" evidence="12">
    <location>
        <begin position="814"/>
        <end position="825"/>
    </location>
</feature>
<dbReference type="InterPro" id="IPR027417">
    <property type="entry name" value="P-loop_NTPase"/>
</dbReference>
<gene>
    <name evidence="15" type="ORF">EST38_g1628</name>
</gene>
<dbReference type="InterPro" id="IPR032284">
    <property type="entry name" value="RecQ_Zn-bd"/>
</dbReference>
<dbReference type="STRING" id="2316362.A0A4Q2DV09"/>
<dbReference type="InterPro" id="IPR014001">
    <property type="entry name" value="Helicase_ATP-bd"/>
</dbReference>
<dbReference type="InterPro" id="IPR002464">
    <property type="entry name" value="DNA/RNA_helicase_DEAH_CS"/>
</dbReference>
<dbReference type="PANTHER" id="PTHR13710">
    <property type="entry name" value="DNA HELICASE RECQ FAMILY MEMBER"/>
    <property type="match status" value="1"/>
</dbReference>
<dbReference type="InterPro" id="IPR018982">
    <property type="entry name" value="RQC_domain"/>
</dbReference>